<accession>Q7NGX3</accession>
<reference evidence="3 4" key="2">
    <citation type="journal article" date="2003" name="DNA Res.">
        <title>Complete genome structure of Gloeobacter violaceus PCC 7421, a cyanobacterium that lacks thylakoids (supplement).</title>
        <authorList>
            <person name="Nakamura Y."/>
            <person name="Kaneko T."/>
            <person name="Sato S."/>
            <person name="Mimuro M."/>
            <person name="Miyashita H."/>
            <person name="Tsuchiya T."/>
            <person name="Sasamoto S."/>
            <person name="Watanabe A."/>
            <person name="Kawashima K."/>
            <person name="Kishida Y."/>
            <person name="Kiyokawa C."/>
            <person name="Kohara M."/>
            <person name="Matsumoto M."/>
            <person name="Matsuno A."/>
            <person name="Nakazaki N."/>
            <person name="Shimpo S."/>
            <person name="Takeuchi C."/>
            <person name="Yamada M."/>
            <person name="Tabata S."/>
        </authorList>
    </citation>
    <scope>NUCLEOTIDE SEQUENCE [LARGE SCALE GENOMIC DNA]</scope>
    <source>
        <strain evidence="4">ATCC 29082 / PCC 7421</strain>
    </source>
</reference>
<dbReference type="Pfam" id="PF13517">
    <property type="entry name" value="FG-GAP_3"/>
    <property type="match status" value="2"/>
</dbReference>
<protein>
    <submittedName>
        <fullName evidence="3">Gll2764 protein</fullName>
    </submittedName>
</protein>
<evidence type="ECO:0000313" key="3">
    <source>
        <dbReference type="EMBL" id="BAC90705.1"/>
    </source>
</evidence>
<gene>
    <name evidence="3" type="ordered locus">gll2764</name>
</gene>
<evidence type="ECO:0000313" key="4">
    <source>
        <dbReference type="Proteomes" id="UP000000557"/>
    </source>
</evidence>
<keyword evidence="4" id="KW-1185">Reference proteome</keyword>
<feature type="domain" description="SGNH hydrolase-type esterase" evidence="2">
    <location>
        <begin position="112"/>
        <end position="288"/>
    </location>
</feature>
<reference evidence="3 4" key="1">
    <citation type="journal article" date="2003" name="DNA Res.">
        <title>Complete genome structure of Gloeobacter violaceus PCC 7421, a cyanobacterium that lacks thylakoids.</title>
        <authorList>
            <person name="Nakamura Y."/>
            <person name="Kaneko T."/>
            <person name="Sato S."/>
            <person name="Mimuro M."/>
            <person name="Miyashita H."/>
            <person name="Tsuchiya T."/>
            <person name="Sasamoto S."/>
            <person name="Watanabe A."/>
            <person name="Kawashima K."/>
            <person name="Kishida Y."/>
            <person name="Kiyokawa C."/>
            <person name="Kohara M."/>
            <person name="Matsumoto M."/>
            <person name="Matsuno A."/>
            <person name="Nakazaki N."/>
            <person name="Shimpo S."/>
            <person name="Takeuchi C."/>
            <person name="Yamada M."/>
            <person name="Tabata S."/>
        </authorList>
    </citation>
    <scope>NUCLEOTIDE SEQUENCE [LARGE SCALE GENOMIC DNA]</scope>
    <source>
        <strain evidence="4">ATCC 29082 / PCC 7421</strain>
    </source>
</reference>
<evidence type="ECO:0000259" key="2">
    <source>
        <dbReference type="Pfam" id="PF13472"/>
    </source>
</evidence>
<dbReference type="EnsemblBacteria" id="BAC90705">
    <property type="protein sequence ID" value="BAC90705"/>
    <property type="gene ID" value="BAC90705"/>
</dbReference>
<dbReference type="InterPro" id="IPR013830">
    <property type="entry name" value="SGNH_hydro"/>
</dbReference>
<name>Q7NGX3_GLOVI</name>
<dbReference type="AlphaFoldDB" id="Q7NGX3"/>
<dbReference type="PATRIC" id="fig|251221.4.peg.2791"/>
<dbReference type="KEGG" id="gvi:gll2764"/>
<dbReference type="PANTHER" id="PTHR46580:SF2">
    <property type="entry name" value="MAM DOMAIN-CONTAINING PROTEIN"/>
    <property type="match status" value="1"/>
</dbReference>
<dbReference type="STRING" id="251221.gene:10760267"/>
<dbReference type="PANTHER" id="PTHR46580">
    <property type="entry name" value="SENSOR KINASE-RELATED"/>
    <property type="match status" value="1"/>
</dbReference>
<dbReference type="EMBL" id="BA000045">
    <property type="protein sequence ID" value="BAC90705.1"/>
    <property type="molecule type" value="Genomic_DNA"/>
</dbReference>
<dbReference type="Gene3D" id="2.130.10.130">
    <property type="entry name" value="Integrin alpha, N-terminal"/>
    <property type="match status" value="1"/>
</dbReference>
<sequence length="559" mass="59824">MVLESGRAEIACNCLGGSLDSQFCIFMSGSKVAVHSVNQVCEQVVFSMNFCKMDPSKTERSCREGTGYSRLVCYIKTSIRTWICGALLAGTGFSTPSFAQVLPGNPAKVMPLGDSITEGFTVSGGYRTDLWNSLVSEGSNADFVGSQSSGPSSLSDKNHEGHPGYFIDQIADGIDDWLPKYKPETVLLLIGTNDIEKNNDPGGAPGRLSALIDQIFALRSSVKLYVASIPPADDSAINQRVLDYNAAIPGIVNGKITQGKKVVYVDIYNALTTADLADTVHPDAEGYAKIADRWFETLRVASLAGSPKSDFSGDGQWDILWRNGANGRNTVWLMNGSARSAVVELPAVSDPNWRSVGTADFDFDGKPDILWRNTKTGANSIWLMNGTEYRAAISLPTVGDPKWQIAGAADFNFDGKPDILWRNQATGANSVWLMDGAVYRAAVTLQAVADLGWQIGGTGDFDANATPDILWRNTATGANAIWKMNGLAFLSSVSVPSVGDLGWQSAGAGDFSGDGKPDILWRNTATGSNALWQMDGTVFIQSLPLEAVGDLAWQIGGPR</sequence>
<dbReference type="HOGENOM" id="CLU_487253_0_0_3"/>
<keyword evidence="1" id="KW-0732">Signal</keyword>
<evidence type="ECO:0000256" key="1">
    <source>
        <dbReference type="ARBA" id="ARBA00022729"/>
    </source>
</evidence>
<dbReference type="InParanoid" id="Q7NGX3"/>
<proteinExistence type="predicted"/>
<dbReference type="PhylomeDB" id="Q7NGX3"/>
<dbReference type="Proteomes" id="UP000000557">
    <property type="component" value="Chromosome"/>
</dbReference>
<dbReference type="InterPro" id="IPR028994">
    <property type="entry name" value="Integrin_alpha_N"/>
</dbReference>
<dbReference type="InterPro" id="IPR013517">
    <property type="entry name" value="FG-GAP"/>
</dbReference>
<dbReference type="Pfam" id="PF13472">
    <property type="entry name" value="Lipase_GDSL_2"/>
    <property type="match status" value="1"/>
</dbReference>
<dbReference type="SUPFAM" id="SSF52266">
    <property type="entry name" value="SGNH hydrolase"/>
    <property type="match status" value="1"/>
</dbReference>
<dbReference type="Gene3D" id="3.40.50.1110">
    <property type="entry name" value="SGNH hydrolase"/>
    <property type="match status" value="1"/>
</dbReference>
<dbReference type="CDD" id="cd01833">
    <property type="entry name" value="XynB_like"/>
    <property type="match status" value="1"/>
</dbReference>
<dbReference type="eggNOG" id="COG2755">
    <property type="taxonomic scope" value="Bacteria"/>
</dbReference>
<dbReference type="SUPFAM" id="SSF69318">
    <property type="entry name" value="Integrin alpha N-terminal domain"/>
    <property type="match status" value="1"/>
</dbReference>
<dbReference type="InterPro" id="IPR036514">
    <property type="entry name" value="SGNH_hydro_sf"/>
</dbReference>
<organism evidence="3 4">
    <name type="scientific">Gloeobacter violaceus (strain ATCC 29082 / PCC 7421)</name>
    <dbReference type="NCBI Taxonomy" id="251221"/>
    <lineage>
        <taxon>Bacteria</taxon>
        <taxon>Bacillati</taxon>
        <taxon>Cyanobacteriota</taxon>
        <taxon>Cyanophyceae</taxon>
        <taxon>Gloeobacterales</taxon>
        <taxon>Gloeobacteraceae</taxon>
        <taxon>Gloeobacter</taxon>
    </lineage>
</organism>
<dbReference type="OrthoDB" id="468550at2"/>